<feature type="region of interest" description="Disordered" evidence="1">
    <location>
        <begin position="296"/>
        <end position="315"/>
    </location>
</feature>
<dbReference type="AlphaFoldDB" id="A0A8X7CSH9"/>
<dbReference type="Proteomes" id="UP000886998">
    <property type="component" value="Unassembled WGS sequence"/>
</dbReference>
<evidence type="ECO:0000256" key="1">
    <source>
        <dbReference type="SAM" id="MobiDB-lite"/>
    </source>
</evidence>
<keyword evidence="3" id="KW-1185">Reference proteome</keyword>
<reference evidence="2" key="1">
    <citation type="submission" date="2020-08" db="EMBL/GenBank/DDBJ databases">
        <title>Multicomponent nature underlies the extraordinary mechanical properties of spider dragline silk.</title>
        <authorList>
            <person name="Kono N."/>
            <person name="Nakamura H."/>
            <person name="Mori M."/>
            <person name="Yoshida Y."/>
            <person name="Ohtoshi R."/>
            <person name="Malay A.D."/>
            <person name="Moran D.A.P."/>
            <person name="Tomita M."/>
            <person name="Numata K."/>
            <person name="Arakawa K."/>
        </authorList>
    </citation>
    <scope>NUCLEOTIDE SEQUENCE</scope>
</reference>
<proteinExistence type="predicted"/>
<gene>
    <name evidence="2" type="primary">AVEN_55850_1</name>
    <name evidence="2" type="ORF">TNIN_24801</name>
</gene>
<protein>
    <submittedName>
        <fullName evidence="2">Uncharacterized protein</fullName>
    </submittedName>
</protein>
<sequence length="533" mass="58932">MPRIFLGEEIGLAVKELEDHNASLLSDESLDWKNLNDTLILPPQAFRSDDCYNKTNNGTEVSKISNDNSPSVNRVCYDGNILDFGYPSTKFSSSSNSVSRTSFASSFSPGITAKNGKTAYSPNTRRKLWRMHPSISFPETSKDLLLLGKDSNNSNSECNKKSLSNGWAEQTIENDSAFRTLPNAGRKYRQRSNSDTAAASLSYSYVRPREQEESNAFPRPPSGDVNLLSIWADNLVLELDKSLSGELMNSSESFSPTSDYSLSPTKHEENVESSNFANKEKSASMESNLLSFSGRNLKSVSRSPDSGIEQVPEGERDCVDSVAISNTKIDLNSGLLISATPNSENITPPPPQFNDENNGINDRSLSLSQATQTEKYICRRPSCLKSAEYILETLETTEPLNSDQNSVSLAQVIPSKTIEFENSPLVRTVCVVNDVSVVNNSRARETQNVHEKMPYGVEAKNREPFSMYPYISSQICPIFSSLPKPPKTAPCTFEKWNSLSLPRDGKSPDPIYTQRSASQSAVSNVNYVNEWFG</sequence>
<organism evidence="2 3">
    <name type="scientific">Trichonephila inaurata madagascariensis</name>
    <dbReference type="NCBI Taxonomy" id="2747483"/>
    <lineage>
        <taxon>Eukaryota</taxon>
        <taxon>Metazoa</taxon>
        <taxon>Ecdysozoa</taxon>
        <taxon>Arthropoda</taxon>
        <taxon>Chelicerata</taxon>
        <taxon>Arachnida</taxon>
        <taxon>Araneae</taxon>
        <taxon>Araneomorphae</taxon>
        <taxon>Entelegynae</taxon>
        <taxon>Araneoidea</taxon>
        <taxon>Nephilidae</taxon>
        <taxon>Trichonephila</taxon>
        <taxon>Trichonephila inaurata</taxon>
    </lineage>
</organism>
<feature type="compositionally biased region" description="Polar residues" evidence="1">
    <location>
        <begin position="247"/>
        <end position="264"/>
    </location>
</feature>
<dbReference type="EMBL" id="BMAV01022243">
    <property type="protein sequence ID" value="GFY76955.1"/>
    <property type="molecule type" value="Genomic_DNA"/>
</dbReference>
<evidence type="ECO:0000313" key="2">
    <source>
        <dbReference type="EMBL" id="GFY76955.1"/>
    </source>
</evidence>
<name>A0A8X7CSH9_9ARAC</name>
<feature type="region of interest" description="Disordered" evidence="1">
    <location>
        <begin position="247"/>
        <end position="282"/>
    </location>
</feature>
<accession>A0A8X7CSH9</accession>
<evidence type="ECO:0000313" key="3">
    <source>
        <dbReference type="Proteomes" id="UP000886998"/>
    </source>
</evidence>
<comment type="caution">
    <text evidence="2">The sequence shown here is derived from an EMBL/GenBank/DDBJ whole genome shotgun (WGS) entry which is preliminary data.</text>
</comment>
<dbReference type="OrthoDB" id="6434780at2759"/>